<keyword evidence="2" id="KW-0732">Signal</keyword>
<feature type="region of interest" description="Disordered" evidence="1">
    <location>
        <begin position="432"/>
        <end position="482"/>
    </location>
</feature>
<feature type="compositionally biased region" description="Polar residues" evidence="1">
    <location>
        <begin position="439"/>
        <end position="466"/>
    </location>
</feature>
<dbReference type="EMBL" id="JBEVCJ010000020">
    <property type="protein sequence ID" value="MET1256361.1"/>
    <property type="molecule type" value="Genomic_DNA"/>
</dbReference>
<dbReference type="PANTHER" id="PTHR32305">
    <property type="match status" value="1"/>
</dbReference>
<evidence type="ECO:0000256" key="1">
    <source>
        <dbReference type="SAM" id="MobiDB-lite"/>
    </source>
</evidence>
<feature type="compositionally biased region" description="Basic and acidic residues" evidence="1">
    <location>
        <begin position="467"/>
        <end position="477"/>
    </location>
</feature>
<organism evidence="3 4">
    <name type="scientific">Aliikangiella maris</name>
    <dbReference type="NCBI Taxonomy" id="3162458"/>
    <lineage>
        <taxon>Bacteria</taxon>
        <taxon>Pseudomonadati</taxon>
        <taxon>Pseudomonadota</taxon>
        <taxon>Gammaproteobacteria</taxon>
        <taxon>Oceanospirillales</taxon>
        <taxon>Pleioneaceae</taxon>
        <taxon>Aliikangiella</taxon>
    </lineage>
</organism>
<gene>
    <name evidence="3" type="ORF">ABVT43_14570</name>
</gene>
<evidence type="ECO:0000313" key="3">
    <source>
        <dbReference type="EMBL" id="MET1256361.1"/>
    </source>
</evidence>
<name>A0ABV2BWP5_9GAMM</name>
<sequence length="664" mass="74970">MKYFKSKKSQVYLGCFLLGNVSIVAVAQTQKTIRWQYDHQGRLIQEIADAKNSVIYSDFSLHGLAKKIESNNEVIIENIQFNPDGSAHHIDYSTGTNTQANYDYSPFSSPLQTQLNIEGETVFNERNMRYDASGQLKSLTKWYNGSDKNYQYAYDAMGRLITFKINQVTLNYEYDNLGNLVGKNGLSHDGLSVAPLPNQTINTKYQNTNWQYDNDGNLIEDDDYIYQYNDARRLVLVTDKQDEQWIAHYLYDGSGNRVRKMTQQQTTYYYRNANGNISYEETYDNQSGERLESRRHVSRLGSIVAAHHWQRSSPVIKTEFQFNGRLGSQSVRWVNGENNQSQGIASTQIITQDYSPFGEQMDKSAIHSGSYGFTQHEDDTETQSVYMKARHYKPVYGRLNRPDPARDFNLYNASSFNLYAYVGNNPVNAWDPTGLASDPRNTQGQGPQERATQAYCQASGNKSSKCNRTEKHTHESSEESEIPLRPAKLIDGGDAQTHHLVSREDSPLENRVYGHGGSVEDFTFVLQDGQWIVLLQNPEINKNVPLDAVKRAMEKAHTGMDVIVAQVYGPGDQVPEIFVNSDAKTDYMPESLMVDGAIPSGIMNKYFPNQASFGGGKDHLVSSWIGDKKGVFCVFACTKPYSASSLANYESAIDMLIDLADKQE</sequence>
<accession>A0ABV2BWP5</accession>
<feature type="chain" id="PRO_5047143595" evidence="2">
    <location>
        <begin position="28"/>
        <end position="664"/>
    </location>
</feature>
<feature type="signal peptide" evidence="2">
    <location>
        <begin position="1"/>
        <end position="27"/>
    </location>
</feature>
<keyword evidence="4" id="KW-1185">Reference proteome</keyword>
<dbReference type="RefSeq" id="WP_353896945.1">
    <property type="nucleotide sequence ID" value="NZ_JBEVCJ010000020.1"/>
</dbReference>
<dbReference type="InterPro" id="IPR022385">
    <property type="entry name" value="Rhs_assc_core"/>
</dbReference>
<comment type="caution">
    <text evidence="3">The sequence shown here is derived from an EMBL/GenBank/DDBJ whole genome shotgun (WGS) entry which is preliminary data.</text>
</comment>
<dbReference type="Gene3D" id="2.180.10.10">
    <property type="entry name" value="RHS repeat-associated core"/>
    <property type="match status" value="1"/>
</dbReference>
<proteinExistence type="predicted"/>
<dbReference type="NCBIfam" id="TIGR03696">
    <property type="entry name" value="Rhs_assc_core"/>
    <property type="match status" value="1"/>
</dbReference>
<reference evidence="3 4" key="1">
    <citation type="submission" date="2024-06" db="EMBL/GenBank/DDBJ databases">
        <authorList>
            <person name="Li F."/>
        </authorList>
    </citation>
    <scope>NUCLEOTIDE SEQUENCE [LARGE SCALE GENOMIC DNA]</scope>
    <source>
        <strain evidence="3 4">GXAS 311</strain>
    </source>
</reference>
<dbReference type="PANTHER" id="PTHR32305:SF15">
    <property type="entry name" value="PROTEIN RHSA-RELATED"/>
    <property type="match status" value="1"/>
</dbReference>
<evidence type="ECO:0000313" key="4">
    <source>
        <dbReference type="Proteomes" id="UP001548189"/>
    </source>
</evidence>
<dbReference type="Proteomes" id="UP001548189">
    <property type="component" value="Unassembled WGS sequence"/>
</dbReference>
<evidence type="ECO:0000256" key="2">
    <source>
        <dbReference type="SAM" id="SignalP"/>
    </source>
</evidence>
<protein>
    <submittedName>
        <fullName evidence="3">RHS repeat-associated core domain-containing protein</fullName>
    </submittedName>
</protein>
<dbReference type="InterPro" id="IPR050708">
    <property type="entry name" value="T6SS_VgrG/RHS"/>
</dbReference>